<keyword evidence="1" id="KW-0560">Oxidoreductase</keyword>
<dbReference type="Pfam" id="PF08028">
    <property type="entry name" value="Acyl-CoA_dh_2"/>
    <property type="match status" value="1"/>
</dbReference>
<dbReference type="InterPro" id="IPR036250">
    <property type="entry name" value="AcylCo_DH-like_C"/>
</dbReference>
<keyword evidence="4" id="KW-1185">Reference proteome</keyword>
<evidence type="ECO:0000256" key="1">
    <source>
        <dbReference type="ARBA" id="ARBA00023002"/>
    </source>
</evidence>
<comment type="caution">
    <text evidence="3">The sequence shown here is derived from an EMBL/GenBank/DDBJ whole genome shotgun (WGS) entry which is preliminary data.</text>
</comment>
<evidence type="ECO:0000259" key="2">
    <source>
        <dbReference type="Pfam" id="PF08028"/>
    </source>
</evidence>
<dbReference type="SUPFAM" id="SSF56645">
    <property type="entry name" value="Acyl-CoA dehydrogenase NM domain-like"/>
    <property type="match status" value="1"/>
</dbReference>
<dbReference type="RefSeq" id="WP_258846533.1">
    <property type="nucleotide sequence ID" value="NZ_JANUGX010000020.1"/>
</dbReference>
<dbReference type="Proteomes" id="UP001205560">
    <property type="component" value="Unassembled WGS sequence"/>
</dbReference>
<evidence type="ECO:0000313" key="3">
    <source>
        <dbReference type="EMBL" id="MCS0590753.1"/>
    </source>
</evidence>
<dbReference type="InterPro" id="IPR009100">
    <property type="entry name" value="AcylCoA_DH/oxidase_NM_dom_sf"/>
</dbReference>
<evidence type="ECO:0000313" key="4">
    <source>
        <dbReference type="Proteomes" id="UP001205560"/>
    </source>
</evidence>
<proteinExistence type="predicted"/>
<dbReference type="InterPro" id="IPR037069">
    <property type="entry name" value="AcylCoA_DH/ox_N_sf"/>
</dbReference>
<dbReference type="InterPro" id="IPR046373">
    <property type="entry name" value="Acyl-CoA_Oxase/DH_mid-dom_sf"/>
</dbReference>
<feature type="domain" description="Acyl-CoA dehydrogenase C-terminal" evidence="2">
    <location>
        <begin position="226"/>
        <end position="358"/>
    </location>
</feature>
<reference evidence="3 4" key="1">
    <citation type="submission" date="2022-08" db="EMBL/GenBank/DDBJ databases">
        <title>Reclassification of Massilia species as members of the genera Telluria, Duganella, Pseudoduganella, Mokoshia gen. nov. and Zemynaea gen. nov. using orthogonal and non-orthogonal genome-based approaches.</title>
        <authorList>
            <person name="Bowman J.P."/>
        </authorList>
    </citation>
    <scope>NUCLEOTIDE SEQUENCE [LARGE SCALE GENOMIC DNA]</scope>
    <source>
        <strain evidence="3 4">LMG 28164</strain>
    </source>
</reference>
<dbReference type="Gene3D" id="2.40.110.10">
    <property type="entry name" value="Butyryl-CoA Dehydrogenase, subunit A, domain 2"/>
    <property type="match status" value="1"/>
</dbReference>
<dbReference type="InterPro" id="IPR013107">
    <property type="entry name" value="Acyl-CoA_DH_C"/>
</dbReference>
<dbReference type="PIRSF" id="PIRSF016578">
    <property type="entry name" value="HsaA"/>
    <property type="match status" value="1"/>
</dbReference>
<dbReference type="EMBL" id="JANUGX010000020">
    <property type="protein sequence ID" value="MCS0590753.1"/>
    <property type="molecule type" value="Genomic_DNA"/>
</dbReference>
<name>A0ABT2A966_9BURK</name>
<organism evidence="3 4">
    <name type="scientific">Massilia norwichensis</name>
    <dbReference type="NCBI Taxonomy" id="1442366"/>
    <lineage>
        <taxon>Bacteria</taxon>
        <taxon>Pseudomonadati</taxon>
        <taxon>Pseudomonadota</taxon>
        <taxon>Betaproteobacteria</taxon>
        <taxon>Burkholderiales</taxon>
        <taxon>Oxalobacteraceae</taxon>
        <taxon>Telluria group</taxon>
        <taxon>Massilia</taxon>
    </lineage>
</organism>
<accession>A0ABT2A966</accession>
<gene>
    <name evidence="3" type="ORF">NX782_16300</name>
</gene>
<protein>
    <submittedName>
        <fullName evidence="3">Acyl-CoA dehydrogenase</fullName>
    </submittedName>
</protein>
<dbReference type="Gene3D" id="1.10.540.10">
    <property type="entry name" value="Acyl-CoA dehydrogenase/oxidase, N-terminal domain"/>
    <property type="match status" value="1"/>
</dbReference>
<dbReference type="SUPFAM" id="SSF47203">
    <property type="entry name" value="Acyl-CoA dehydrogenase C-terminal domain-like"/>
    <property type="match status" value="1"/>
</dbReference>
<sequence>MIATNDAALIADRAFEADREGWLHPAQQALIHERGWLRMLAPRAAGGLEMALPDVVRLEESIARVDGSMGWTVTLCAGAGWFAGFLAPRLAREILATPDVCLAGSGAPTGVAEREGEGWRITGLWDYASGAPMATHFTFNAVLREHGAALLDAAGQPRIQAFVVPAALVEMVPRWRSIGLRATASHAYRVSGQWVHAEHGFAIDPSKAVEQGPLYRFPFMAFAFVTLAANVAGMAHHFVDLAEECIAHRRNRFSGQDEPLIEVPAVRALLDATRASLDAVRARFYARLDATWAQVAAGAPVSEDEAAQMQALAMAWVNASRRAVDALFPYCGLYAMREDAPINRVWRDFHTASQHALLVPHASTGQIATQPL</sequence>
<dbReference type="Gene3D" id="1.20.140.10">
    <property type="entry name" value="Butyryl-CoA Dehydrogenase, subunit A, domain 3"/>
    <property type="match status" value="1"/>
</dbReference>